<sequence>MTLCYDIDISYLYPPEVFDDPAQGALLRRNGLQPHSRANYVAKFRDQRTAQALCGAADEVRAFFRDCGFAFAPSGVTLPKGKLDHRFQNHLTDVADRMRENLAIYDLSKQDLNGLDIEACTRAITAAQPVTPPVREVAHRIGKGKSKVFLAFLLRPALALPALVLAMILTLQFMTGTQRTVVSSNLIDANVTLLMPAAR</sequence>
<name>A0ABQ5VN24_9RHOB</name>
<gene>
    <name evidence="2" type="ORF">GCM10007927_33170</name>
</gene>
<dbReference type="Proteomes" id="UP001161388">
    <property type="component" value="Unassembled WGS sequence"/>
</dbReference>
<evidence type="ECO:0000256" key="1">
    <source>
        <dbReference type="SAM" id="Phobius"/>
    </source>
</evidence>
<dbReference type="RefSeq" id="WP_284374977.1">
    <property type="nucleotide sequence ID" value="NZ_BSNL01000001.1"/>
</dbReference>
<proteinExistence type="predicted"/>
<keyword evidence="1" id="KW-0472">Membrane</keyword>
<keyword evidence="1" id="KW-1133">Transmembrane helix</keyword>
<evidence type="ECO:0000313" key="2">
    <source>
        <dbReference type="EMBL" id="GLQ28514.1"/>
    </source>
</evidence>
<dbReference type="EMBL" id="BSNL01000001">
    <property type="protein sequence ID" value="GLQ28514.1"/>
    <property type="molecule type" value="Genomic_DNA"/>
</dbReference>
<keyword evidence="1" id="KW-0812">Transmembrane</keyword>
<reference evidence="2" key="2">
    <citation type="submission" date="2023-01" db="EMBL/GenBank/DDBJ databases">
        <title>Draft genome sequence of Sulfitobacter pacificus strain NBRC 109915.</title>
        <authorList>
            <person name="Sun Q."/>
            <person name="Mori K."/>
        </authorList>
    </citation>
    <scope>NUCLEOTIDE SEQUENCE</scope>
    <source>
        <strain evidence="2">NBRC 109915</strain>
    </source>
</reference>
<accession>A0ABQ5VN24</accession>
<organism evidence="2 3">
    <name type="scientific">Sulfitobacter pacificus</name>
    <dbReference type="NCBI Taxonomy" id="1499314"/>
    <lineage>
        <taxon>Bacteria</taxon>
        <taxon>Pseudomonadati</taxon>
        <taxon>Pseudomonadota</taxon>
        <taxon>Alphaproteobacteria</taxon>
        <taxon>Rhodobacterales</taxon>
        <taxon>Roseobacteraceae</taxon>
        <taxon>Sulfitobacter</taxon>
    </lineage>
</organism>
<protein>
    <submittedName>
        <fullName evidence="2">Uncharacterized protein</fullName>
    </submittedName>
</protein>
<keyword evidence="3" id="KW-1185">Reference proteome</keyword>
<comment type="caution">
    <text evidence="2">The sequence shown here is derived from an EMBL/GenBank/DDBJ whole genome shotgun (WGS) entry which is preliminary data.</text>
</comment>
<evidence type="ECO:0000313" key="3">
    <source>
        <dbReference type="Proteomes" id="UP001161388"/>
    </source>
</evidence>
<feature type="transmembrane region" description="Helical" evidence="1">
    <location>
        <begin position="148"/>
        <end position="174"/>
    </location>
</feature>
<reference evidence="2" key="1">
    <citation type="journal article" date="2014" name="Int. J. Syst. Evol. Microbiol.">
        <title>Complete genome of a new Firmicutes species belonging to the dominant human colonic microbiota ('Ruminococcus bicirculans') reveals two chromosomes and a selective capacity to utilize plant glucans.</title>
        <authorList>
            <consortium name="NISC Comparative Sequencing Program"/>
            <person name="Wegmann U."/>
            <person name="Louis P."/>
            <person name="Goesmann A."/>
            <person name="Henrissat B."/>
            <person name="Duncan S.H."/>
            <person name="Flint H.J."/>
        </authorList>
    </citation>
    <scope>NUCLEOTIDE SEQUENCE</scope>
    <source>
        <strain evidence="2">NBRC 109915</strain>
    </source>
</reference>